<feature type="chain" id="PRO_5030106885" evidence="3">
    <location>
        <begin position="26"/>
        <end position="162"/>
    </location>
</feature>
<dbReference type="RefSeq" id="WP_141201092.1">
    <property type="nucleotide sequence ID" value="NZ_CP041186.1"/>
</dbReference>
<name>A0A4Y6Q224_PERCE</name>
<evidence type="ECO:0000313" key="4">
    <source>
        <dbReference type="EMBL" id="QDG54648.1"/>
    </source>
</evidence>
<sequence length="162" mass="16935">MSATSASKLLFALLFIWYSSGCSHAATIHRYGGPSLEAEIVASDPKTLVIKDQYGETYEVPMLTVTEIEHPGTGWLLAGTVIAAIGVIPALTVEGDVGAALGSGYIGFGGLIAVIGGLPYVHSRMNASAADLREGAKLVPGTDMPIRRVNEGKAPKGPKRRE</sequence>
<keyword evidence="3" id="KW-0732">Signal</keyword>
<accession>A0A5B8YJP0</accession>
<gene>
    <name evidence="4" type="ORF">FIV42_29060</name>
</gene>
<evidence type="ECO:0000256" key="2">
    <source>
        <dbReference type="SAM" id="Phobius"/>
    </source>
</evidence>
<evidence type="ECO:0000313" key="5">
    <source>
        <dbReference type="Proteomes" id="UP000315995"/>
    </source>
</evidence>
<dbReference type="EMBL" id="CP041186">
    <property type="protein sequence ID" value="QDG54648.1"/>
    <property type="molecule type" value="Genomic_DNA"/>
</dbReference>
<keyword evidence="2" id="KW-1133">Transmembrane helix</keyword>
<dbReference type="Proteomes" id="UP000315995">
    <property type="component" value="Chromosome"/>
</dbReference>
<dbReference type="AlphaFoldDB" id="A0A4Y6Q224"/>
<reference evidence="4 5" key="1">
    <citation type="submission" date="2019-06" db="EMBL/GenBank/DDBJ databases">
        <title>Persicimonas caeni gen. nov., sp. nov., a predatory bacterium isolated from solar saltern.</title>
        <authorList>
            <person name="Wang S."/>
        </authorList>
    </citation>
    <scope>NUCLEOTIDE SEQUENCE [LARGE SCALE GENOMIC DNA]</scope>
    <source>
        <strain evidence="4 5">YN101</strain>
    </source>
</reference>
<proteinExistence type="predicted"/>
<accession>A0A4Y6Q224</accession>
<protein>
    <submittedName>
        <fullName evidence="4">Uncharacterized protein</fullName>
    </submittedName>
</protein>
<feature type="signal peptide" evidence="3">
    <location>
        <begin position="1"/>
        <end position="25"/>
    </location>
</feature>
<organism evidence="4 5">
    <name type="scientific">Persicimonas caeni</name>
    <dbReference type="NCBI Taxonomy" id="2292766"/>
    <lineage>
        <taxon>Bacteria</taxon>
        <taxon>Deltaproteobacteria</taxon>
        <taxon>Bradymonadales</taxon>
        <taxon>Bradymonadaceae</taxon>
        <taxon>Persicimonas</taxon>
    </lineage>
</organism>
<feature type="region of interest" description="Disordered" evidence="1">
    <location>
        <begin position="143"/>
        <end position="162"/>
    </location>
</feature>
<evidence type="ECO:0000256" key="3">
    <source>
        <dbReference type="SAM" id="SignalP"/>
    </source>
</evidence>
<evidence type="ECO:0000256" key="1">
    <source>
        <dbReference type="SAM" id="MobiDB-lite"/>
    </source>
</evidence>
<feature type="compositionally biased region" description="Basic and acidic residues" evidence="1">
    <location>
        <begin position="145"/>
        <end position="154"/>
    </location>
</feature>
<feature type="transmembrane region" description="Helical" evidence="2">
    <location>
        <begin position="72"/>
        <end position="93"/>
    </location>
</feature>
<feature type="transmembrane region" description="Helical" evidence="2">
    <location>
        <begin position="105"/>
        <end position="122"/>
    </location>
</feature>
<keyword evidence="2" id="KW-0472">Membrane</keyword>
<keyword evidence="2" id="KW-0812">Transmembrane</keyword>
<keyword evidence="5" id="KW-1185">Reference proteome</keyword>